<name>A0ABS4X3C1_9MICO</name>
<dbReference type="Proteomes" id="UP001519290">
    <property type="component" value="Unassembled WGS sequence"/>
</dbReference>
<gene>
    <name evidence="1" type="ORF">JOF43_002818</name>
</gene>
<comment type="caution">
    <text evidence="1">The sequence shown here is derived from an EMBL/GenBank/DDBJ whole genome shotgun (WGS) entry which is preliminary data.</text>
</comment>
<organism evidence="1 2">
    <name type="scientific">Brachybacterium sacelli</name>
    <dbReference type="NCBI Taxonomy" id="173364"/>
    <lineage>
        <taxon>Bacteria</taxon>
        <taxon>Bacillati</taxon>
        <taxon>Actinomycetota</taxon>
        <taxon>Actinomycetes</taxon>
        <taxon>Micrococcales</taxon>
        <taxon>Dermabacteraceae</taxon>
        <taxon>Brachybacterium</taxon>
    </lineage>
</organism>
<protein>
    <submittedName>
        <fullName evidence="1">Uncharacterized protein</fullName>
    </submittedName>
</protein>
<reference evidence="1 2" key="1">
    <citation type="submission" date="2021-03" db="EMBL/GenBank/DDBJ databases">
        <title>Sequencing the genomes of 1000 actinobacteria strains.</title>
        <authorList>
            <person name="Klenk H.-P."/>
        </authorList>
    </citation>
    <scope>NUCLEOTIDE SEQUENCE [LARGE SCALE GENOMIC DNA]</scope>
    <source>
        <strain evidence="1 2">DSM 14566</strain>
    </source>
</reference>
<evidence type="ECO:0000313" key="1">
    <source>
        <dbReference type="EMBL" id="MBP2382861.1"/>
    </source>
</evidence>
<keyword evidence="2" id="KW-1185">Reference proteome</keyword>
<dbReference type="EMBL" id="JAGIOD010000001">
    <property type="protein sequence ID" value="MBP2382861.1"/>
    <property type="molecule type" value="Genomic_DNA"/>
</dbReference>
<sequence>MYGYAPWQQYAFQYSTLTLNRPSISHEGWRFDAALDRVPGTDEFMMRTVPGRDFAGWRPEPGRCDHCGKFRDRNTTYLVTNEETGETLQVGASCMEVFLGVRPKGLWSLGTSIEPDEDRNTAPLSTQSVEDNRELIAKALVASDMGKRYVSKSRAGEWGSASTADRIDALFGSTTFRRLTEEDRLEREEARQELAEVLSSGLVDDVVKAAREVGTDSDYGRNLNTALDAGFSTVAMSGTVISAVAAYGRKNREVAQVKVREDRITEATPGFVAPVKTRLRDVPVTITNVFEGTRAAYAWPHGDEPFQIITMRGADGHEIVWKTSTVQPIAVGDEVTMTGTVKEHGEFRGVDQTQISRAKLEIPVTLGADGFPAPNTAYSPNALGRAGKKLTAERIRVERTTRRPGADGEWNVEGRTTSNHRVTWETTDAPPEGSATELTGTIDYVDDSGVKTAIIVQS</sequence>
<evidence type="ECO:0000313" key="2">
    <source>
        <dbReference type="Proteomes" id="UP001519290"/>
    </source>
</evidence>
<proteinExistence type="predicted"/>
<accession>A0ABS4X3C1</accession>
<dbReference type="RefSeq" id="WP_209902961.1">
    <property type="nucleotide sequence ID" value="NZ_BAAAJW010000032.1"/>
</dbReference>